<name>A0A5N5SUK4_9CRUS</name>
<dbReference type="GO" id="GO:0000981">
    <property type="term" value="F:DNA-binding transcription factor activity, RNA polymerase II-specific"/>
    <property type="evidence" value="ECO:0007669"/>
    <property type="project" value="TreeGrafter"/>
</dbReference>
<dbReference type="GO" id="GO:0000978">
    <property type="term" value="F:RNA polymerase II cis-regulatory region sequence-specific DNA binding"/>
    <property type="evidence" value="ECO:0007669"/>
    <property type="project" value="TreeGrafter"/>
</dbReference>
<dbReference type="InterPro" id="IPR013087">
    <property type="entry name" value="Znf_C2H2_type"/>
</dbReference>
<evidence type="ECO:0000259" key="5">
    <source>
        <dbReference type="PROSITE" id="PS50157"/>
    </source>
</evidence>
<reference evidence="6 7" key="1">
    <citation type="journal article" date="2019" name="PLoS Biol.">
        <title>Sex chromosomes control vertical transmission of feminizing Wolbachia symbionts in an isopod.</title>
        <authorList>
            <person name="Becking T."/>
            <person name="Chebbi M.A."/>
            <person name="Giraud I."/>
            <person name="Moumen B."/>
            <person name="Laverre T."/>
            <person name="Caubet Y."/>
            <person name="Peccoud J."/>
            <person name="Gilbert C."/>
            <person name="Cordaux R."/>
        </authorList>
    </citation>
    <scope>NUCLEOTIDE SEQUENCE [LARGE SCALE GENOMIC DNA]</scope>
    <source>
        <strain evidence="6">ANa2</strain>
        <tissue evidence="6">Whole body excluding digestive tract and cuticle</tissue>
    </source>
</reference>
<dbReference type="PROSITE" id="PS50157">
    <property type="entry name" value="ZINC_FINGER_C2H2_2"/>
    <property type="match status" value="2"/>
</dbReference>
<keyword evidence="2 4" id="KW-0863">Zinc-finger</keyword>
<accession>A0A5N5SUK4</accession>
<evidence type="ECO:0000256" key="1">
    <source>
        <dbReference type="ARBA" id="ARBA00022723"/>
    </source>
</evidence>
<feature type="domain" description="C2H2-type" evidence="5">
    <location>
        <begin position="69"/>
        <end position="96"/>
    </location>
</feature>
<keyword evidence="3" id="KW-0862">Zinc</keyword>
<evidence type="ECO:0000256" key="2">
    <source>
        <dbReference type="ARBA" id="ARBA00022771"/>
    </source>
</evidence>
<feature type="domain" description="C2H2-type" evidence="5">
    <location>
        <begin position="97"/>
        <end position="122"/>
    </location>
</feature>
<dbReference type="SUPFAM" id="SSF57667">
    <property type="entry name" value="beta-beta-alpha zinc fingers"/>
    <property type="match status" value="1"/>
</dbReference>
<dbReference type="FunFam" id="3.30.160.60:FF:002343">
    <property type="entry name" value="Zinc finger protein 33A"/>
    <property type="match status" value="1"/>
</dbReference>
<gene>
    <name evidence="6" type="ORF">Anas_00147</name>
</gene>
<keyword evidence="1" id="KW-0479">Metal-binding</keyword>
<dbReference type="InterPro" id="IPR036236">
    <property type="entry name" value="Znf_C2H2_sf"/>
</dbReference>
<dbReference type="EMBL" id="SEYY01020087">
    <property type="protein sequence ID" value="KAB7497608.1"/>
    <property type="molecule type" value="Genomic_DNA"/>
</dbReference>
<dbReference type="GO" id="GO:0008270">
    <property type="term" value="F:zinc ion binding"/>
    <property type="evidence" value="ECO:0007669"/>
    <property type="project" value="UniProtKB-KW"/>
</dbReference>
<dbReference type="Pfam" id="PF00096">
    <property type="entry name" value="zf-C2H2"/>
    <property type="match status" value="1"/>
</dbReference>
<organism evidence="6 7">
    <name type="scientific">Armadillidium nasatum</name>
    <dbReference type="NCBI Taxonomy" id="96803"/>
    <lineage>
        <taxon>Eukaryota</taxon>
        <taxon>Metazoa</taxon>
        <taxon>Ecdysozoa</taxon>
        <taxon>Arthropoda</taxon>
        <taxon>Crustacea</taxon>
        <taxon>Multicrustacea</taxon>
        <taxon>Malacostraca</taxon>
        <taxon>Eumalacostraca</taxon>
        <taxon>Peracarida</taxon>
        <taxon>Isopoda</taxon>
        <taxon>Oniscidea</taxon>
        <taxon>Crinocheta</taxon>
        <taxon>Armadillidiidae</taxon>
        <taxon>Armadillidium</taxon>
    </lineage>
</organism>
<dbReference type="PANTHER" id="PTHR23235">
    <property type="entry name" value="KRUEPPEL-LIKE TRANSCRIPTION FACTOR"/>
    <property type="match status" value="1"/>
</dbReference>
<evidence type="ECO:0000313" key="7">
    <source>
        <dbReference type="Proteomes" id="UP000326759"/>
    </source>
</evidence>
<protein>
    <submittedName>
        <fullName evidence="6">Zinc finger protein</fullName>
    </submittedName>
</protein>
<evidence type="ECO:0000256" key="3">
    <source>
        <dbReference type="ARBA" id="ARBA00022833"/>
    </source>
</evidence>
<evidence type="ECO:0000256" key="4">
    <source>
        <dbReference type="PROSITE-ProRule" id="PRU00042"/>
    </source>
</evidence>
<proteinExistence type="predicted"/>
<dbReference type="Proteomes" id="UP000326759">
    <property type="component" value="Unassembled WGS sequence"/>
</dbReference>
<dbReference type="PANTHER" id="PTHR23235:SF120">
    <property type="entry name" value="KRUPPEL-LIKE FACTOR 15"/>
    <property type="match status" value="1"/>
</dbReference>
<dbReference type="AlphaFoldDB" id="A0A5N5SUK4"/>
<evidence type="ECO:0000313" key="6">
    <source>
        <dbReference type="EMBL" id="KAB7497608.1"/>
    </source>
</evidence>
<sequence length="122" mass="13811">MYDAGLFFSQFGSFYEELLSDDNASSSFVEEVTPPVAAFSFQRKRIPADVHAAAVTASAVAMQRGSSYLQCPLCPKKSKRRDHLRLHLRTHTGERPYACSFCPHRACQKSDLDKHLKTHLRH</sequence>
<dbReference type="OrthoDB" id="6329175at2759"/>
<keyword evidence="7" id="KW-1185">Reference proteome</keyword>
<dbReference type="Gene3D" id="3.30.160.60">
    <property type="entry name" value="Classic Zinc Finger"/>
    <property type="match status" value="2"/>
</dbReference>
<dbReference type="SMART" id="SM00355">
    <property type="entry name" value="ZnF_C2H2"/>
    <property type="match status" value="2"/>
</dbReference>
<comment type="caution">
    <text evidence="6">The sequence shown here is derived from an EMBL/GenBank/DDBJ whole genome shotgun (WGS) entry which is preliminary data.</text>
</comment>